<organism evidence="7 8">
    <name type="scientific">Mucilaginibacter pineti</name>
    <dbReference type="NCBI Taxonomy" id="1391627"/>
    <lineage>
        <taxon>Bacteria</taxon>
        <taxon>Pseudomonadati</taxon>
        <taxon>Bacteroidota</taxon>
        <taxon>Sphingobacteriia</taxon>
        <taxon>Sphingobacteriales</taxon>
        <taxon>Sphingobacteriaceae</taxon>
        <taxon>Mucilaginibacter</taxon>
    </lineage>
</organism>
<keyword evidence="3" id="KW-0998">Cell outer membrane</keyword>
<dbReference type="AlphaFoldDB" id="A0A1G7D8V0"/>
<evidence type="ECO:0000256" key="2">
    <source>
        <dbReference type="ARBA" id="ARBA00023136"/>
    </source>
</evidence>
<dbReference type="Pfam" id="PF14905">
    <property type="entry name" value="OMP_b-brl_3"/>
    <property type="match status" value="1"/>
</dbReference>
<dbReference type="Pfam" id="PF13620">
    <property type="entry name" value="CarboxypepD_reg"/>
    <property type="match status" value="1"/>
</dbReference>
<gene>
    <name evidence="7" type="ORF">SAMN05216464_106286</name>
</gene>
<evidence type="ECO:0000256" key="5">
    <source>
        <dbReference type="SAM" id="SignalP"/>
    </source>
</evidence>
<evidence type="ECO:0000256" key="4">
    <source>
        <dbReference type="SAM" id="MobiDB-lite"/>
    </source>
</evidence>
<evidence type="ECO:0000259" key="6">
    <source>
        <dbReference type="Pfam" id="PF14905"/>
    </source>
</evidence>
<dbReference type="InterPro" id="IPR036942">
    <property type="entry name" value="Beta-barrel_TonB_sf"/>
</dbReference>
<comment type="subcellular location">
    <subcellularLocation>
        <location evidence="1">Cell outer membrane</location>
    </subcellularLocation>
</comment>
<evidence type="ECO:0000313" key="8">
    <source>
        <dbReference type="Proteomes" id="UP000199072"/>
    </source>
</evidence>
<evidence type="ECO:0000313" key="7">
    <source>
        <dbReference type="EMBL" id="SDE47992.1"/>
    </source>
</evidence>
<dbReference type="STRING" id="1391627.SAMN05216464_106286"/>
<dbReference type="InterPro" id="IPR041700">
    <property type="entry name" value="OMP_b-brl_3"/>
</dbReference>
<protein>
    <submittedName>
        <fullName evidence="7">Outer membrane receptor proteins, mostly Fe transport</fullName>
    </submittedName>
</protein>
<dbReference type="GO" id="GO:0009279">
    <property type="term" value="C:cell outer membrane"/>
    <property type="evidence" value="ECO:0007669"/>
    <property type="project" value="UniProtKB-SubCell"/>
</dbReference>
<keyword evidence="7" id="KW-0675">Receptor</keyword>
<feature type="signal peptide" evidence="5">
    <location>
        <begin position="1"/>
        <end position="27"/>
    </location>
</feature>
<sequence length="943" mass="104521">MVPFKTFMKITITALIIFCFCTVSVFAQNSYSIKGSVADTASNAKLTNATVAILNAKDSILQKFTRVSDGTFAINNLKKGKFILMITYSGYADYVEHFTLDSTKVSHDFGRVSMTLKSKLLAEVIIKAKAAAVKIKGDTTEFNAKAFTVQPNAKVEDLLKELPGIQVDKDGKITAQGQTVSKVLVDGEEFFGDDPTLVTKNLRADMVDKVQLYDKTSDQAAFTGIDDGQKTKTINIKLKEDKKNGYFGKIDAEGGTDKYYQEQILFNRFKGKEKFSAYGTIGNTGKIGLGWEDNSKYGGGGNFEFGDGGDIMIFGGGGNDDLDSFDGRYSGEGIPLARSGGLHYDTKWNGDKQSINTNYKVGSLDVDGTKNTLTQNNLPGNYINSNTDQTFNNHMFRQKLDATYQIKLDTTSNLKIMVDGTDKNSTTDNTYNTTSVRSNGSNTNNRTINNDATQKIFNASAFYTKKFKKKGRTFSLNVSDAYNKNDTKGNLKSEIDYFSDKAVLDSSKVVDQFKTTNTLSNVFASNMTYTEPLTKAFSAIVNYGVNINNGTSDRRSFNKASSGQYTALDSSLSNDFKLNQVSNQFGLSFNYKKGKSTVYFGSRVSSVNFKQIDEFNSDNANSIITRNFVNWFPQASFQYRFSQQRSVRISYYGNTTQPTIDQIQPVRVNTDPLNITLGNPNLKPSFSNRFSASYNSYKVLSGESIWVNGSYSTTMNPIVSNTTTDNSGNSTYQSSNLHGKQTVNVYFNADYGRKIFGEMNAGLEASANGSTYYNLATYELTGTQLNKTTSYTYSGQFSLSKYVQKKYDARISAGPTYTLNSSSLQTTNNNGRGFNANGSFNIYLPGKFQVGSDGNYQYNAKTTSFDQDFKRFILNANITKSFMKDESLKVAVSGNDLLNQNKGYTRNGTANVFTQERYTSIKRYFMLSVTWDFNHMVGGTPKK</sequence>
<accession>A0A1G7D8V0</accession>
<dbReference type="Gene3D" id="2.40.170.20">
    <property type="entry name" value="TonB-dependent receptor, beta-barrel domain"/>
    <property type="match status" value="1"/>
</dbReference>
<evidence type="ECO:0000256" key="1">
    <source>
        <dbReference type="ARBA" id="ARBA00004442"/>
    </source>
</evidence>
<feature type="chain" id="PRO_5011540233" evidence="5">
    <location>
        <begin position="28"/>
        <end position="943"/>
    </location>
</feature>
<dbReference type="SUPFAM" id="SSF49478">
    <property type="entry name" value="Cna protein B-type domain"/>
    <property type="match status" value="1"/>
</dbReference>
<dbReference type="Gene3D" id="2.60.40.1120">
    <property type="entry name" value="Carboxypeptidase-like, regulatory domain"/>
    <property type="match status" value="1"/>
</dbReference>
<dbReference type="EMBL" id="FNAI01000006">
    <property type="protein sequence ID" value="SDE47992.1"/>
    <property type="molecule type" value="Genomic_DNA"/>
</dbReference>
<keyword evidence="8" id="KW-1185">Reference proteome</keyword>
<proteinExistence type="predicted"/>
<reference evidence="7 8" key="1">
    <citation type="submission" date="2016-10" db="EMBL/GenBank/DDBJ databases">
        <authorList>
            <person name="de Groot N.N."/>
        </authorList>
    </citation>
    <scope>NUCLEOTIDE SEQUENCE [LARGE SCALE GENOMIC DNA]</scope>
    <source>
        <strain evidence="7 8">47C3B</strain>
    </source>
</reference>
<keyword evidence="5" id="KW-0732">Signal</keyword>
<dbReference type="SUPFAM" id="SSF56935">
    <property type="entry name" value="Porins"/>
    <property type="match status" value="1"/>
</dbReference>
<feature type="domain" description="Outer membrane protein beta-barrel" evidence="6">
    <location>
        <begin position="465"/>
        <end position="801"/>
    </location>
</feature>
<keyword evidence="2" id="KW-0472">Membrane</keyword>
<feature type="region of interest" description="Disordered" evidence="4">
    <location>
        <begin position="428"/>
        <end position="448"/>
    </location>
</feature>
<name>A0A1G7D8V0_9SPHI</name>
<dbReference type="Proteomes" id="UP000199072">
    <property type="component" value="Unassembled WGS sequence"/>
</dbReference>
<evidence type="ECO:0000256" key="3">
    <source>
        <dbReference type="ARBA" id="ARBA00023237"/>
    </source>
</evidence>